<dbReference type="PANTHER" id="PTHR43948">
    <property type="entry name" value="DNAJ HOMOLOG SUBFAMILY B"/>
    <property type="match status" value="1"/>
</dbReference>
<evidence type="ECO:0000259" key="1">
    <source>
        <dbReference type="PROSITE" id="PS50076"/>
    </source>
</evidence>
<proteinExistence type="predicted"/>
<feature type="domain" description="J" evidence="1">
    <location>
        <begin position="5"/>
        <end position="83"/>
    </location>
</feature>
<accession>A0A6C0EWK4</accession>
<dbReference type="PROSITE" id="PS50076">
    <property type="entry name" value="DNAJ_2"/>
    <property type="match status" value="1"/>
</dbReference>
<dbReference type="PRINTS" id="PR00625">
    <property type="entry name" value="JDOMAIN"/>
</dbReference>
<dbReference type="PANTHER" id="PTHR43948:SF10">
    <property type="entry name" value="MRJ, ISOFORM E"/>
    <property type="match status" value="1"/>
</dbReference>
<dbReference type="CDD" id="cd06257">
    <property type="entry name" value="DnaJ"/>
    <property type="match status" value="1"/>
</dbReference>
<dbReference type="InterPro" id="IPR001623">
    <property type="entry name" value="DnaJ_domain"/>
</dbReference>
<dbReference type="InterPro" id="IPR036869">
    <property type="entry name" value="J_dom_sf"/>
</dbReference>
<organism evidence="2">
    <name type="scientific">viral metagenome</name>
    <dbReference type="NCBI Taxonomy" id="1070528"/>
    <lineage>
        <taxon>unclassified sequences</taxon>
        <taxon>metagenomes</taxon>
        <taxon>organismal metagenomes</taxon>
    </lineage>
</organism>
<reference evidence="2" key="1">
    <citation type="journal article" date="2020" name="Nature">
        <title>Giant virus diversity and host interactions through global metagenomics.</title>
        <authorList>
            <person name="Schulz F."/>
            <person name="Roux S."/>
            <person name="Paez-Espino D."/>
            <person name="Jungbluth S."/>
            <person name="Walsh D.A."/>
            <person name="Denef V.J."/>
            <person name="McMahon K.D."/>
            <person name="Konstantinidis K.T."/>
            <person name="Eloe-Fadrosh E.A."/>
            <person name="Kyrpides N.C."/>
            <person name="Woyke T."/>
        </authorList>
    </citation>
    <scope>NUCLEOTIDE SEQUENCE</scope>
    <source>
        <strain evidence="2">GVMAG-M-3300009161-30</strain>
    </source>
</reference>
<protein>
    <recommendedName>
        <fullName evidence="1">J domain-containing protein</fullName>
    </recommendedName>
</protein>
<dbReference type="Gene3D" id="1.10.287.110">
    <property type="entry name" value="DnaJ domain"/>
    <property type="match status" value="1"/>
</dbReference>
<dbReference type="SUPFAM" id="SSF46565">
    <property type="entry name" value="Chaperone J-domain"/>
    <property type="match status" value="1"/>
</dbReference>
<sequence>MDIVAALEILQINKHEINSLTLEYLKKRYHKLALQNHPDKNGNTIASKEIFQKINEAYEVLKREISIIDGTHEENRVDNDSNSNNSSNNGQYYGYTYIVNLFIDGLLKGTYNEFISSIVKDIVSGYTTISLKLFEDLDKERALSVYNFIFKYKSILHINDSILVKVRDIILEKYNDVQIYILNPSINDLINDNVYKLIIEKEVYYVPLWHNECYFDSSAGDIIVKCIPDLPSNITIDENNNLFVVHHVSFTFSLLNQDSIVVLIGNKPFSIPLNKLFCKMSQTYILKNIGVSQIIENDICNVESRGDIIFNIVFE</sequence>
<dbReference type="SMART" id="SM00271">
    <property type="entry name" value="DnaJ"/>
    <property type="match status" value="1"/>
</dbReference>
<evidence type="ECO:0000313" key="2">
    <source>
        <dbReference type="EMBL" id="QHT32620.1"/>
    </source>
</evidence>
<name>A0A6C0EWK4_9ZZZZ</name>
<dbReference type="EMBL" id="MN738945">
    <property type="protein sequence ID" value="QHT32620.1"/>
    <property type="molecule type" value="Genomic_DNA"/>
</dbReference>
<dbReference type="AlphaFoldDB" id="A0A6C0EWK4"/>
<dbReference type="Pfam" id="PF00226">
    <property type="entry name" value="DnaJ"/>
    <property type="match status" value="1"/>
</dbReference>